<reference evidence="2" key="2">
    <citation type="submission" date="2022-01" db="EMBL/GenBank/DDBJ databases">
        <authorList>
            <person name="Yamashiro T."/>
            <person name="Shiraishi A."/>
            <person name="Satake H."/>
            <person name="Nakayama K."/>
        </authorList>
    </citation>
    <scope>NUCLEOTIDE SEQUENCE</scope>
</reference>
<evidence type="ECO:0000256" key="1">
    <source>
        <dbReference type="SAM" id="Coils"/>
    </source>
</evidence>
<comment type="caution">
    <text evidence="2">The sequence shown here is derived from an EMBL/GenBank/DDBJ whole genome shotgun (WGS) entry which is preliminary data.</text>
</comment>
<evidence type="ECO:0000313" key="2">
    <source>
        <dbReference type="EMBL" id="GJT20086.1"/>
    </source>
</evidence>
<keyword evidence="1" id="KW-0175">Coiled coil</keyword>
<evidence type="ECO:0000313" key="3">
    <source>
        <dbReference type="Proteomes" id="UP001151760"/>
    </source>
</evidence>
<accession>A0ABQ5C2B0</accession>
<reference evidence="2" key="1">
    <citation type="journal article" date="2022" name="Int. J. Mol. Sci.">
        <title>Draft Genome of Tanacetum Coccineum: Genomic Comparison of Closely Related Tanacetum-Family Plants.</title>
        <authorList>
            <person name="Yamashiro T."/>
            <person name="Shiraishi A."/>
            <person name="Nakayama K."/>
            <person name="Satake H."/>
        </authorList>
    </citation>
    <scope>NUCLEOTIDE SEQUENCE</scope>
</reference>
<gene>
    <name evidence="2" type="ORF">Tco_0878792</name>
</gene>
<proteinExistence type="predicted"/>
<dbReference type="EMBL" id="BQNB010013772">
    <property type="protein sequence ID" value="GJT20086.1"/>
    <property type="molecule type" value="Genomic_DNA"/>
</dbReference>
<organism evidence="2 3">
    <name type="scientific">Tanacetum coccineum</name>
    <dbReference type="NCBI Taxonomy" id="301880"/>
    <lineage>
        <taxon>Eukaryota</taxon>
        <taxon>Viridiplantae</taxon>
        <taxon>Streptophyta</taxon>
        <taxon>Embryophyta</taxon>
        <taxon>Tracheophyta</taxon>
        <taxon>Spermatophyta</taxon>
        <taxon>Magnoliopsida</taxon>
        <taxon>eudicotyledons</taxon>
        <taxon>Gunneridae</taxon>
        <taxon>Pentapetalae</taxon>
        <taxon>asterids</taxon>
        <taxon>campanulids</taxon>
        <taxon>Asterales</taxon>
        <taxon>Asteraceae</taxon>
        <taxon>Asteroideae</taxon>
        <taxon>Anthemideae</taxon>
        <taxon>Anthemidinae</taxon>
        <taxon>Tanacetum</taxon>
    </lineage>
</organism>
<protein>
    <submittedName>
        <fullName evidence="2">Uncharacterized protein</fullName>
    </submittedName>
</protein>
<name>A0ABQ5C2B0_9ASTR</name>
<feature type="coiled-coil region" evidence="1">
    <location>
        <begin position="22"/>
        <end position="56"/>
    </location>
</feature>
<sequence length="169" mass="19578">MPLSIKSQNDSFRFEHELKTEMHEDFEYVKSLEKEIDELESEKADFSNMYDLLLEECVSKDVTCSYFASISDLDAYAVYNAYCGDVLCLILTHDACVSRYLKSRGMLELRSLLKCLLVLCKPREKAKKSVETPPISEQLHQLPYSDIQESYYKKLLLEDLQTGMEMVDS</sequence>
<keyword evidence="3" id="KW-1185">Reference proteome</keyword>
<dbReference type="Proteomes" id="UP001151760">
    <property type="component" value="Unassembled WGS sequence"/>
</dbReference>